<dbReference type="OrthoDB" id="5363652at2"/>
<evidence type="ECO:0000313" key="1">
    <source>
        <dbReference type="EMBL" id="RPF56716.1"/>
    </source>
</evidence>
<protein>
    <submittedName>
        <fullName evidence="1">Abi-like protein</fullName>
    </submittedName>
</protein>
<keyword evidence="2" id="KW-1185">Reference proteome</keyword>
<dbReference type="InterPro" id="IPR011664">
    <property type="entry name" value="Abi_system_AbiD/AbiF-like"/>
</dbReference>
<sequence length="304" mass="36516">MNTQKIKFDYNEMINYFHTKGITSELTNSQMIYQLSTKTYFYKFISYRKNFDKKENNQYINLSFEILQDLASIDVDLRYLVIKMSLDIEHQLKTIIMNEITKNKSEDGYSIIYKFIATSKDPTNTKKQLMINNKKSIYNQQFYEKYHTDPPIWVAFESMSFGLLIDFTDFYISHYPNTSIKALHPLLYSVRHLRNNAAHSSPILNQITEKNFYDHSRTVTQYVNRYIGKTSTRNKLRVQKIYDLTSLIILYEYLMPNSRLKRERKKEIIGFLKRVKKNSHYYSKHIQLETVYLYFIKLILKKSK</sequence>
<dbReference type="EMBL" id="RKRK01000003">
    <property type="protein sequence ID" value="RPF56716.1"/>
    <property type="molecule type" value="Genomic_DNA"/>
</dbReference>
<dbReference type="RefSeq" id="WP_123808041.1">
    <property type="nucleotide sequence ID" value="NZ_RKRK01000003.1"/>
</dbReference>
<dbReference type="Pfam" id="PF07751">
    <property type="entry name" value="Abi_2"/>
    <property type="match status" value="1"/>
</dbReference>
<dbReference type="AlphaFoldDB" id="A0A3N5BG70"/>
<dbReference type="Proteomes" id="UP000277108">
    <property type="component" value="Unassembled WGS sequence"/>
</dbReference>
<evidence type="ECO:0000313" key="2">
    <source>
        <dbReference type="Proteomes" id="UP000277108"/>
    </source>
</evidence>
<gene>
    <name evidence="1" type="ORF">EDD62_1372</name>
</gene>
<name>A0A3N5BG70_9BACL</name>
<proteinExistence type="predicted"/>
<comment type="caution">
    <text evidence="1">The sequence shown here is derived from an EMBL/GenBank/DDBJ whole genome shotgun (WGS) entry which is preliminary data.</text>
</comment>
<reference evidence="1 2" key="1">
    <citation type="submission" date="2018-11" db="EMBL/GenBank/DDBJ databases">
        <title>Genomic Encyclopedia of Type Strains, Phase IV (KMG-IV): sequencing the most valuable type-strain genomes for metagenomic binning, comparative biology and taxonomic classification.</title>
        <authorList>
            <person name="Goeker M."/>
        </authorList>
    </citation>
    <scope>NUCLEOTIDE SEQUENCE [LARGE SCALE GENOMIC DNA]</scope>
    <source>
        <strain evidence="1 2">DSM 29158</strain>
    </source>
</reference>
<accession>A0A3N5BG70</accession>
<organism evidence="1 2">
    <name type="scientific">Abyssicoccus albus</name>
    <dbReference type="NCBI Taxonomy" id="1817405"/>
    <lineage>
        <taxon>Bacteria</taxon>
        <taxon>Bacillati</taxon>
        <taxon>Bacillota</taxon>
        <taxon>Bacilli</taxon>
        <taxon>Bacillales</taxon>
        <taxon>Abyssicoccaceae</taxon>
    </lineage>
</organism>